<keyword evidence="2" id="KW-1277">Toxin-antitoxin system</keyword>
<dbReference type="AlphaFoldDB" id="A0A2S5KI75"/>
<evidence type="ECO:0000256" key="5">
    <source>
        <dbReference type="ARBA" id="ARBA00049880"/>
    </source>
</evidence>
<gene>
    <name evidence="7" type="ORF">C4K68_24465</name>
</gene>
<dbReference type="OrthoDB" id="9799147at2"/>
<evidence type="ECO:0000313" key="7">
    <source>
        <dbReference type="EMBL" id="PPC74488.1"/>
    </source>
</evidence>
<dbReference type="InterPro" id="IPR016181">
    <property type="entry name" value="Acyl_CoA_acyltransferase"/>
</dbReference>
<dbReference type="GO" id="GO:0016747">
    <property type="term" value="F:acyltransferase activity, transferring groups other than amino-acyl groups"/>
    <property type="evidence" value="ECO:0007669"/>
    <property type="project" value="InterPro"/>
</dbReference>
<sequence>MSTVLLDKDRHDRTRFNCGVDALNSYLRMMAGQQARRDNSRTFVLPDAANESQIIGFYTLTMTPIDLRALPEALQKKHHSSTSAGLIARLAVDQRYRGQGWGEWLLIDALKKLLHASDTVGFPLVVVDAKDGARDFYTKYGFTAFHDLDYKLFISMAEIRASFAR</sequence>
<keyword evidence="1" id="KW-0678">Repressor</keyword>
<organism evidence="7 8">
    <name type="scientific">Proteobacteria bacterium 228</name>
    <dbReference type="NCBI Taxonomy" id="2083153"/>
    <lineage>
        <taxon>Bacteria</taxon>
        <taxon>Pseudomonadati</taxon>
        <taxon>Pseudomonadota</taxon>
    </lineage>
</organism>
<evidence type="ECO:0000256" key="2">
    <source>
        <dbReference type="ARBA" id="ARBA00022649"/>
    </source>
</evidence>
<comment type="caution">
    <text evidence="7">The sequence shown here is derived from an EMBL/GenBank/DDBJ whole genome shotgun (WGS) entry which is preliminary data.</text>
</comment>
<dbReference type="CDD" id="cd04301">
    <property type="entry name" value="NAT_SF"/>
    <property type="match status" value="1"/>
</dbReference>
<evidence type="ECO:0000256" key="3">
    <source>
        <dbReference type="ARBA" id="ARBA00022679"/>
    </source>
</evidence>
<dbReference type="EMBL" id="PRLP01000143">
    <property type="protein sequence ID" value="PPC74488.1"/>
    <property type="molecule type" value="Genomic_DNA"/>
</dbReference>
<dbReference type="PANTHER" id="PTHR36449:SF1">
    <property type="entry name" value="ACETYLTRANSFERASE"/>
    <property type="match status" value="1"/>
</dbReference>
<dbReference type="PROSITE" id="PS51186">
    <property type="entry name" value="GNAT"/>
    <property type="match status" value="1"/>
</dbReference>
<dbReference type="InterPro" id="IPR000182">
    <property type="entry name" value="GNAT_dom"/>
</dbReference>
<evidence type="ECO:0000313" key="8">
    <source>
        <dbReference type="Proteomes" id="UP000238196"/>
    </source>
</evidence>
<dbReference type="Gene3D" id="3.40.630.30">
    <property type="match status" value="1"/>
</dbReference>
<feature type="domain" description="N-acetyltransferase" evidence="6">
    <location>
        <begin position="1"/>
        <end position="161"/>
    </location>
</feature>
<dbReference type="PANTHER" id="PTHR36449">
    <property type="entry name" value="ACETYLTRANSFERASE-RELATED"/>
    <property type="match status" value="1"/>
</dbReference>
<protein>
    <submittedName>
        <fullName evidence="7">GNAT family N-acetyltransferase</fullName>
    </submittedName>
</protein>
<evidence type="ECO:0000256" key="1">
    <source>
        <dbReference type="ARBA" id="ARBA00022491"/>
    </source>
</evidence>
<dbReference type="SUPFAM" id="SSF55729">
    <property type="entry name" value="Acyl-CoA N-acyltransferases (Nat)"/>
    <property type="match status" value="1"/>
</dbReference>
<proteinExistence type="predicted"/>
<evidence type="ECO:0000259" key="6">
    <source>
        <dbReference type="PROSITE" id="PS51186"/>
    </source>
</evidence>
<reference evidence="7 8" key="1">
    <citation type="submission" date="2018-02" db="EMBL/GenBank/DDBJ databases">
        <title>novel marine gammaproteobacteria from coastal saline agro ecosystem.</title>
        <authorList>
            <person name="Krishnan R."/>
            <person name="Ramesh Kumar N."/>
        </authorList>
    </citation>
    <scope>NUCLEOTIDE SEQUENCE [LARGE SCALE GENOMIC DNA]</scope>
    <source>
        <strain evidence="7 8">228</strain>
    </source>
</reference>
<name>A0A2S5KI75_9PROT</name>
<dbReference type="Pfam" id="PF13508">
    <property type="entry name" value="Acetyltransf_7"/>
    <property type="match status" value="1"/>
</dbReference>
<keyword evidence="3" id="KW-0808">Transferase</keyword>
<accession>A0A2S5KI75</accession>
<evidence type="ECO:0000256" key="4">
    <source>
        <dbReference type="ARBA" id="ARBA00023315"/>
    </source>
</evidence>
<dbReference type="Proteomes" id="UP000238196">
    <property type="component" value="Unassembled WGS sequence"/>
</dbReference>
<keyword evidence="4" id="KW-0012">Acyltransferase</keyword>
<comment type="catalytic activity">
    <reaction evidence="5">
        <text>glycyl-tRNA(Gly) + acetyl-CoA = N-acetylglycyl-tRNA(Gly) + CoA + H(+)</text>
        <dbReference type="Rhea" id="RHEA:81867"/>
        <dbReference type="Rhea" id="RHEA-COMP:9683"/>
        <dbReference type="Rhea" id="RHEA-COMP:19766"/>
        <dbReference type="ChEBI" id="CHEBI:15378"/>
        <dbReference type="ChEBI" id="CHEBI:57287"/>
        <dbReference type="ChEBI" id="CHEBI:57288"/>
        <dbReference type="ChEBI" id="CHEBI:78522"/>
        <dbReference type="ChEBI" id="CHEBI:232036"/>
    </reaction>
</comment>